<evidence type="ECO:0000256" key="6">
    <source>
        <dbReference type="SAM" id="Phobius"/>
    </source>
</evidence>
<dbReference type="PANTHER" id="PTHR35007:SF2">
    <property type="entry name" value="PILUS ASSEMBLE PROTEIN"/>
    <property type="match status" value="1"/>
</dbReference>
<dbReference type="InterPro" id="IPR042094">
    <property type="entry name" value="T2SS_GspF_sf"/>
</dbReference>
<feature type="transmembrane region" description="Helical" evidence="6">
    <location>
        <begin position="6"/>
        <end position="27"/>
    </location>
</feature>
<feature type="domain" description="Type II secretion system protein GspF" evidence="7">
    <location>
        <begin position="176"/>
        <end position="301"/>
    </location>
</feature>
<dbReference type="EMBL" id="CP043504">
    <property type="protein sequence ID" value="QEO10876.1"/>
    <property type="molecule type" value="Genomic_DNA"/>
</dbReference>
<evidence type="ECO:0000313" key="8">
    <source>
        <dbReference type="EMBL" id="QEO10876.1"/>
    </source>
</evidence>
<name>A0A5C1YAJ4_9MICO</name>
<dbReference type="Pfam" id="PF00482">
    <property type="entry name" value="T2SSF"/>
    <property type="match status" value="1"/>
</dbReference>
<keyword evidence="2" id="KW-1003">Cell membrane</keyword>
<dbReference type="Gene3D" id="1.20.81.30">
    <property type="entry name" value="Type II secretion system (T2SS), domain F"/>
    <property type="match status" value="1"/>
</dbReference>
<comment type="subcellular location">
    <subcellularLocation>
        <location evidence="1">Cell membrane</location>
        <topology evidence="1">Multi-pass membrane protein</topology>
    </subcellularLocation>
</comment>
<evidence type="ECO:0000256" key="2">
    <source>
        <dbReference type="ARBA" id="ARBA00022475"/>
    </source>
</evidence>
<accession>A0A5C1YAJ4</accession>
<keyword evidence="3 6" id="KW-0812">Transmembrane</keyword>
<gene>
    <name evidence="8" type="ORF">FLP23_10880</name>
</gene>
<evidence type="ECO:0000259" key="7">
    <source>
        <dbReference type="Pfam" id="PF00482"/>
    </source>
</evidence>
<evidence type="ECO:0000256" key="4">
    <source>
        <dbReference type="ARBA" id="ARBA00022989"/>
    </source>
</evidence>
<keyword evidence="9" id="KW-1185">Reference proteome</keyword>
<dbReference type="Proteomes" id="UP000322159">
    <property type="component" value="Chromosome"/>
</dbReference>
<evidence type="ECO:0000256" key="5">
    <source>
        <dbReference type="ARBA" id="ARBA00023136"/>
    </source>
</evidence>
<feature type="transmembrane region" description="Helical" evidence="6">
    <location>
        <begin position="133"/>
        <end position="152"/>
    </location>
</feature>
<dbReference type="GO" id="GO:0005886">
    <property type="term" value="C:plasma membrane"/>
    <property type="evidence" value="ECO:0007669"/>
    <property type="project" value="UniProtKB-SubCell"/>
</dbReference>
<sequence>MNSTLSWAIVLGLALGLGLWSLVALLPRLGAGRLADRVAPYLFDVSAEARAVRSRATGEPASVLWGIVEPLLERGRRSLANLLGGDAAIARRLRQAGSATTVAGFRSRQLLWAAGAAAAGIAAAILLAHSVAVSPVVGVLLAVVSTASGLLLPEQLLARRARARVARIAAELPTTLEFLSLALSAGETVRDALRRVARVGTGELAGELRSVVADVEVGVPLGEALGRCSAALGLPPFTRTAEQLIAALDRGSPLVEVLRAQAQDAREDAKRTLLESAGRKEVAMLVPLVMLILPVTIVFALFPATLVLELGF</sequence>
<evidence type="ECO:0000256" key="3">
    <source>
        <dbReference type="ARBA" id="ARBA00022692"/>
    </source>
</evidence>
<feature type="transmembrane region" description="Helical" evidence="6">
    <location>
        <begin position="282"/>
        <end position="302"/>
    </location>
</feature>
<keyword evidence="4 6" id="KW-1133">Transmembrane helix</keyword>
<dbReference type="OrthoDB" id="5185234at2"/>
<protein>
    <submittedName>
        <fullName evidence="8">Type II secretion system F family protein</fullName>
    </submittedName>
</protein>
<dbReference type="PANTHER" id="PTHR35007">
    <property type="entry name" value="INTEGRAL MEMBRANE PROTEIN-RELATED"/>
    <property type="match status" value="1"/>
</dbReference>
<keyword evidence="5 6" id="KW-0472">Membrane</keyword>
<dbReference type="AlphaFoldDB" id="A0A5C1YAJ4"/>
<organism evidence="8 9">
    <name type="scientific">Protaetiibacter larvae</name>
    <dbReference type="NCBI Taxonomy" id="2592654"/>
    <lineage>
        <taxon>Bacteria</taxon>
        <taxon>Bacillati</taxon>
        <taxon>Actinomycetota</taxon>
        <taxon>Actinomycetes</taxon>
        <taxon>Micrococcales</taxon>
        <taxon>Microbacteriaceae</taxon>
        <taxon>Protaetiibacter</taxon>
    </lineage>
</organism>
<proteinExistence type="predicted"/>
<evidence type="ECO:0000256" key="1">
    <source>
        <dbReference type="ARBA" id="ARBA00004651"/>
    </source>
</evidence>
<feature type="transmembrane region" description="Helical" evidence="6">
    <location>
        <begin position="110"/>
        <end position="127"/>
    </location>
</feature>
<dbReference type="InterPro" id="IPR018076">
    <property type="entry name" value="T2SS_GspF_dom"/>
</dbReference>
<dbReference type="KEGG" id="lyk:FLP23_10880"/>
<evidence type="ECO:0000313" key="9">
    <source>
        <dbReference type="Proteomes" id="UP000322159"/>
    </source>
</evidence>
<reference evidence="8 9" key="1">
    <citation type="submission" date="2019-09" db="EMBL/GenBank/DDBJ databases">
        <title>Genome sequencing of strain KACC 19322.</title>
        <authorList>
            <person name="Heo J."/>
            <person name="Kim S.-J."/>
            <person name="Kim J.-S."/>
            <person name="Hong S.-B."/>
            <person name="Kwon S.-W."/>
        </authorList>
    </citation>
    <scope>NUCLEOTIDE SEQUENCE [LARGE SCALE GENOMIC DNA]</scope>
    <source>
        <strain evidence="8 9">KACC 19322</strain>
    </source>
</reference>